<accession>A0ABN0Y8L4</accession>
<dbReference type="InterPro" id="IPR015037">
    <property type="entry name" value="DUF1919"/>
</dbReference>
<dbReference type="EMBL" id="BAAACX010000008">
    <property type="protein sequence ID" value="GAA0387134.1"/>
    <property type="molecule type" value="Genomic_DNA"/>
</dbReference>
<reference evidence="1 2" key="1">
    <citation type="journal article" date="2019" name="Int. J. Syst. Evol. Microbiol.">
        <title>The Global Catalogue of Microorganisms (GCM) 10K type strain sequencing project: providing services to taxonomists for standard genome sequencing and annotation.</title>
        <authorList>
            <consortium name="The Broad Institute Genomics Platform"/>
            <consortium name="The Broad Institute Genome Sequencing Center for Infectious Disease"/>
            <person name="Wu L."/>
            <person name="Ma J."/>
        </authorList>
    </citation>
    <scope>NUCLEOTIDE SEQUENCE [LARGE SCALE GENOMIC DNA]</scope>
    <source>
        <strain evidence="1 2">JCM 12774</strain>
    </source>
</reference>
<evidence type="ECO:0000313" key="1">
    <source>
        <dbReference type="EMBL" id="GAA0387134.1"/>
    </source>
</evidence>
<organism evidence="1 2">
    <name type="scientific">Paenibacillus motobuensis</name>
    <dbReference type="NCBI Taxonomy" id="295324"/>
    <lineage>
        <taxon>Bacteria</taxon>
        <taxon>Bacillati</taxon>
        <taxon>Bacillota</taxon>
        <taxon>Bacilli</taxon>
        <taxon>Bacillales</taxon>
        <taxon>Paenibacillaceae</taxon>
        <taxon>Paenibacillus</taxon>
    </lineage>
</organism>
<gene>
    <name evidence="1" type="ORF">GCM10008933_17600</name>
</gene>
<comment type="caution">
    <text evidence="1">The sequence shown here is derived from an EMBL/GenBank/DDBJ whole genome shotgun (WGS) entry which is preliminary data.</text>
</comment>
<evidence type="ECO:0000313" key="2">
    <source>
        <dbReference type="Proteomes" id="UP001500340"/>
    </source>
</evidence>
<dbReference type="RefSeq" id="WP_343860074.1">
    <property type="nucleotide sequence ID" value="NZ_BAAACX010000008.1"/>
</dbReference>
<sequence>MALRLHWSRNIERRKKQERLINKDPTIISNNCIAGIMYYDLNIRYKSPTINLCFSPEDFIRYIHHLADYSNTELIKEVDPAVSYPIGVLHNRFGEVRIHFMHYRSFQAAKVKWEERTRRIDYDNTYIIMDAGLDCPSEILEQFDQLEYSNKVILTNGKVNNVRSFFPMTFYDERYFFGKMLSYKSWFSAKRYLDEFDYVHFLNTGEIPMGR</sequence>
<protein>
    <submittedName>
        <fullName evidence="1">DUF1919 domain-containing protein</fullName>
    </submittedName>
</protein>
<dbReference type="Pfam" id="PF08942">
    <property type="entry name" value="DUF1919"/>
    <property type="match status" value="1"/>
</dbReference>
<keyword evidence="2" id="KW-1185">Reference proteome</keyword>
<dbReference type="Proteomes" id="UP001500340">
    <property type="component" value="Unassembled WGS sequence"/>
</dbReference>
<dbReference type="SUPFAM" id="SSF142795">
    <property type="entry name" value="CAC2185-like"/>
    <property type="match status" value="1"/>
</dbReference>
<proteinExistence type="predicted"/>
<dbReference type="InterPro" id="IPR037226">
    <property type="entry name" value="CAC2185-like_sf"/>
</dbReference>
<name>A0ABN0Y8L4_9BACL</name>